<evidence type="ECO:0000256" key="1">
    <source>
        <dbReference type="SAM" id="MobiDB-lite"/>
    </source>
</evidence>
<feature type="compositionally biased region" description="Low complexity" evidence="1">
    <location>
        <begin position="75"/>
        <end position="102"/>
    </location>
</feature>
<feature type="compositionally biased region" description="Basic residues" evidence="1">
    <location>
        <begin position="163"/>
        <end position="173"/>
    </location>
</feature>
<gene>
    <name evidence="2" type="ORF">SNEC2469_LOCUS21560</name>
</gene>
<accession>A0A812XPN8</accession>
<dbReference type="OrthoDB" id="447963at2759"/>
<dbReference type="AlphaFoldDB" id="A0A812XPN8"/>
<keyword evidence="3" id="KW-1185">Reference proteome</keyword>
<feature type="compositionally biased region" description="Basic residues" evidence="1">
    <location>
        <begin position="187"/>
        <end position="209"/>
    </location>
</feature>
<feature type="compositionally biased region" description="Basic residues" evidence="1">
    <location>
        <begin position="141"/>
        <end position="153"/>
    </location>
</feature>
<proteinExistence type="predicted"/>
<protein>
    <submittedName>
        <fullName evidence="2">Uncharacterized protein</fullName>
    </submittedName>
</protein>
<feature type="region of interest" description="Disordered" evidence="1">
    <location>
        <begin position="141"/>
        <end position="216"/>
    </location>
</feature>
<reference evidence="2" key="1">
    <citation type="submission" date="2021-02" db="EMBL/GenBank/DDBJ databases">
        <authorList>
            <person name="Dougan E. K."/>
            <person name="Rhodes N."/>
            <person name="Thang M."/>
            <person name="Chan C."/>
        </authorList>
    </citation>
    <scope>NUCLEOTIDE SEQUENCE</scope>
</reference>
<dbReference type="Proteomes" id="UP000601435">
    <property type="component" value="Unassembled WGS sequence"/>
</dbReference>
<organism evidence="2 3">
    <name type="scientific">Symbiodinium necroappetens</name>
    <dbReference type="NCBI Taxonomy" id="1628268"/>
    <lineage>
        <taxon>Eukaryota</taxon>
        <taxon>Sar</taxon>
        <taxon>Alveolata</taxon>
        <taxon>Dinophyceae</taxon>
        <taxon>Suessiales</taxon>
        <taxon>Symbiodiniaceae</taxon>
        <taxon>Symbiodinium</taxon>
    </lineage>
</organism>
<sequence length="263" mass="29034">DLLRPLAKAYGRFKDIATVPVLKIVFQELKGKLVVKLKQQLRARMKVHQQGSLSKSYEISDDECECVDAKPSVDSPVATSPPALPSPSSSKPQVDMNSSSSQLLLTRTAQLQLAHSKKMPGRGKRVRRECLSKCSLAIARQRSKNKLEPKKRKAEPPKEATNKKPKGKGKAKASPKASSKAFPKATPKAKARSKAAAKCKAKAKAKPTRKIGLPGDAEIRSYHDLTRKFRQTREGESFGEVAKDQRPLLREKIHVSKKLLCLL</sequence>
<feature type="compositionally biased region" description="Low complexity" evidence="1">
    <location>
        <begin position="174"/>
        <end position="186"/>
    </location>
</feature>
<feature type="region of interest" description="Disordered" evidence="1">
    <location>
        <begin position="70"/>
        <end position="102"/>
    </location>
</feature>
<feature type="non-terminal residue" evidence="2">
    <location>
        <position position="263"/>
    </location>
</feature>
<evidence type="ECO:0000313" key="3">
    <source>
        <dbReference type="Proteomes" id="UP000601435"/>
    </source>
</evidence>
<name>A0A812XPN8_9DINO</name>
<evidence type="ECO:0000313" key="2">
    <source>
        <dbReference type="EMBL" id="CAE7744760.1"/>
    </source>
</evidence>
<dbReference type="EMBL" id="CAJNJA010038236">
    <property type="protein sequence ID" value="CAE7744760.1"/>
    <property type="molecule type" value="Genomic_DNA"/>
</dbReference>
<comment type="caution">
    <text evidence="2">The sequence shown here is derived from an EMBL/GenBank/DDBJ whole genome shotgun (WGS) entry which is preliminary data.</text>
</comment>